<keyword evidence="5 6" id="KW-0472">Membrane</keyword>
<feature type="domain" description="Ammonium transporter AmtB-like" evidence="7">
    <location>
        <begin position="88"/>
        <end position="198"/>
    </location>
</feature>
<keyword evidence="3 6" id="KW-0812">Transmembrane</keyword>
<dbReference type="GO" id="GO:0005886">
    <property type="term" value="C:plasma membrane"/>
    <property type="evidence" value="ECO:0007669"/>
    <property type="project" value="TreeGrafter"/>
</dbReference>
<dbReference type="InterPro" id="IPR001905">
    <property type="entry name" value="Ammonium_transpt"/>
</dbReference>
<dbReference type="Pfam" id="PF00909">
    <property type="entry name" value="Ammonium_transp"/>
    <property type="match status" value="1"/>
</dbReference>
<dbReference type="STRING" id="2094558.A0A314Z9M3"/>
<dbReference type="SUPFAM" id="SSF111352">
    <property type="entry name" value="Ammonium transporter"/>
    <property type="match status" value="1"/>
</dbReference>
<dbReference type="EMBL" id="PJQY01000297">
    <property type="protein sequence ID" value="PQQ13461.1"/>
    <property type="molecule type" value="Genomic_DNA"/>
</dbReference>
<organism evidence="8 9">
    <name type="scientific">Prunus yedoensis var. nudiflora</name>
    <dbReference type="NCBI Taxonomy" id="2094558"/>
    <lineage>
        <taxon>Eukaryota</taxon>
        <taxon>Viridiplantae</taxon>
        <taxon>Streptophyta</taxon>
        <taxon>Embryophyta</taxon>
        <taxon>Tracheophyta</taxon>
        <taxon>Spermatophyta</taxon>
        <taxon>Magnoliopsida</taxon>
        <taxon>eudicotyledons</taxon>
        <taxon>Gunneridae</taxon>
        <taxon>Pentapetalae</taxon>
        <taxon>rosids</taxon>
        <taxon>fabids</taxon>
        <taxon>Rosales</taxon>
        <taxon>Rosaceae</taxon>
        <taxon>Amygdaloideae</taxon>
        <taxon>Amygdaleae</taxon>
        <taxon>Prunus</taxon>
    </lineage>
</organism>
<dbReference type="InterPro" id="IPR029020">
    <property type="entry name" value="Ammonium/urea_transptr"/>
</dbReference>
<dbReference type="AlphaFoldDB" id="A0A314Z9M3"/>
<comment type="subcellular location">
    <subcellularLocation>
        <location evidence="1">Membrane</location>
        <topology evidence="1">Multi-pass membrane protein</topology>
    </subcellularLocation>
</comment>
<evidence type="ECO:0000256" key="5">
    <source>
        <dbReference type="ARBA" id="ARBA00023136"/>
    </source>
</evidence>
<dbReference type="InterPro" id="IPR024041">
    <property type="entry name" value="NH4_transpt_AmtB-like_dom"/>
</dbReference>
<keyword evidence="9" id="KW-1185">Reference proteome</keyword>
<evidence type="ECO:0000256" key="6">
    <source>
        <dbReference type="SAM" id="Phobius"/>
    </source>
</evidence>
<gene>
    <name evidence="8" type="ORF">Pyn_25476</name>
</gene>
<dbReference type="Gene3D" id="1.10.3430.10">
    <property type="entry name" value="Ammonium transporter AmtB like domains"/>
    <property type="match status" value="1"/>
</dbReference>
<evidence type="ECO:0000256" key="3">
    <source>
        <dbReference type="ARBA" id="ARBA00022692"/>
    </source>
</evidence>
<dbReference type="Proteomes" id="UP000250321">
    <property type="component" value="Unassembled WGS sequence"/>
</dbReference>
<dbReference type="GO" id="GO:0008519">
    <property type="term" value="F:ammonium channel activity"/>
    <property type="evidence" value="ECO:0007669"/>
    <property type="project" value="InterPro"/>
</dbReference>
<name>A0A314Z9M3_PRUYE</name>
<evidence type="ECO:0000313" key="9">
    <source>
        <dbReference type="Proteomes" id="UP000250321"/>
    </source>
</evidence>
<keyword evidence="4 6" id="KW-1133">Transmembrane helix</keyword>
<dbReference type="OrthoDB" id="534912at2759"/>
<proteinExistence type="inferred from homology"/>
<evidence type="ECO:0000313" key="8">
    <source>
        <dbReference type="EMBL" id="PQQ13461.1"/>
    </source>
</evidence>
<evidence type="ECO:0000256" key="2">
    <source>
        <dbReference type="ARBA" id="ARBA00005887"/>
    </source>
</evidence>
<comment type="caution">
    <text evidence="8">The sequence shown here is derived from an EMBL/GenBank/DDBJ whole genome shotgun (WGS) entry which is preliminary data.</text>
</comment>
<accession>A0A314Z9M3</accession>
<dbReference type="PANTHER" id="PTHR43029">
    <property type="entry name" value="AMMONIUM TRANSPORTER MEP2"/>
    <property type="match status" value="1"/>
</dbReference>
<evidence type="ECO:0000259" key="7">
    <source>
        <dbReference type="Pfam" id="PF00909"/>
    </source>
</evidence>
<comment type="similarity">
    <text evidence="2">Belongs to the ammonia transporter channel (TC 1.A.11.2) family.</text>
</comment>
<feature type="transmembrane region" description="Helical" evidence="6">
    <location>
        <begin position="137"/>
        <end position="154"/>
    </location>
</feature>
<evidence type="ECO:0000256" key="1">
    <source>
        <dbReference type="ARBA" id="ARBA00004141"/>
    </source>
</evidence>
<evidence type="ECO:0000256" key="4">
    <source>
        <dbReference type="ARBA" id="ARBA00022989"/>
    </source>
</evidence>
<protein>
    <submittedName>
        <fullName evidence="8">Ammonium transporter 3 member 1-like</fullName>
    </submittedName>
</protein>
<dbReference type="PANTHER" id="PTHR43029:SF24">
    <property type="entry name" value="AMMONIUM TRANSPORTER 2 MEMBER 3"/>
    <property type="match status" value="1"/>
</dbReference>
<reference evidence="8 9" key="1">
    <citation type="submission" date="2018-02" db="EMBL/GenBank/DDBJ databases">
        <title>Draft genome of wild Prunus yedoensis var. nudiflora.</title>
        <authorList>
            <person name="Baek S."/>
            <person name="Kim J.-H."/>
            <person name="Choi K."/>
            <person name="Kim G.-B."/>
            <person name="Cho A."/>
            <person name="Jang H."/>
            <person name="Shin C.-H."/>
            <person name="Yu H.-J."/>
            <person name="Mun J.-H."/>
        </authorList>
    </citation>
    <scope>NUCLEOTIDE SEQUENCE [LARGE SCALE GENOMIC DNA]</scope>
    <source>
        <strain evidence="9">cv. Jeju island</strain>
        <tissue evidence="8">Leaf</tissue>
    </source>
</reference>
<sequence length="223" mass="24810">MEQQRRQCMAANSNHHGRHAECSWPCHTLWKHGEEEMGCKLSFHGPIRLCCSPHLLGSLGSQHVIWYQILPNIGQPGFALTKVGAFSIWGKGFLEKYIIDYAGGYVIHLSSGVAGFTAYWVGPRQSHDRQHFPPNNIIHMLGGAGFLWLGWTGFNGGSPFAANLIASLAIINTHICTATSLLVWVSFDMVVYKKSSVIGGPGDDHWPRLYHTWCSVLPNRLIM</sequence>
<feature type="transmembrane region" description="Helical" evidence="6">
    <location>
        <begin position="160"/>
        <end position="185"/>
    </location>
</feature>